<dbReference type="Gene3D" id="3.40.1360.10">
    <property type="match status" value="1"/>
</dbReference>
<sequence length="419" mass="46513">MKRRETRLDIELDVIQPIQATQKQLQLDKPPDNEPHINDPLDLYFTAADYVAGAANDELWTARGDTCDNARSLAINFLESLMLNFCIQLHSSRVLLVASVLYDAILSDICVTLRDVYYRDVALFNHQRVVDKIVDDLVATAGLRRDDFRVFATGKGLMASKAVKIKLTTGEELSLSSTTPTLIPRGEAIQSLEAPDGIEWILVVEKDAVLQTLCSSRLLDDLRLGPGILVTGKGFPDLSTLQLLRRMADQFPCARICALVDADPHGIGIMAVYAYSSKANRYSEDHSGLALCSRIEYLGFKPTEWSSVARYDELVEMSARDVQLAKNLCVDLADVNPEWRRELVQMLHLNRKAELQVLSGPPSCDGWAVAGRRCLSLPGSPNRLIEYIVSKLSQSKCCLHQKVSEPARTDTLGPSRQTA</sequence>
<dbReference type="InterPro" id="IPR036078">
    <property type="entry name" value="Spo11/TopoVI_A_sf"/>
</dbReference>
<evidence type="ECO:0000256" key="3">
    <source>
        <dbReference type="ARBA" id="ARBA00006559"/>
    </source>
</evidence>
<keyword evidence="7 10" id="KW-0799">Topoisomerase</keyword>
<dbReference type="PRINTS" id="PR01550">
    <property type="entry name" value="TOP6AFAMILY"/>
</dbReference>
<dbReference type="GO" id="GO:0007131">
    <property type="term" value="P:reciprocal meiotic recombination"/>
    <property type="evidence" value="ECO:0007669"/>
    <property type="project" value="TreeGrafter"/>
</dbReference>
<dbReference type="PROSITE" id="PS52041">
    <property type="entry name" value="TOPO_IIB"/>
    <property type="match status" value="1"/>
</dbReference>
<keyword evidence="5" id="KW-0479">Metal-binding</keyword>
<protein>
    <recommendedName>
        <fullName evidence="4">DNA topoisomerase (ATP-hydrolyzing)</fullName>
        <ecNumber evidence="4">5.6.2.2</ecNumber>
    </recommendedName>
</protein>
<dbReference type="Gene3D" id="1.10.10.10">
    <property type="entry name" value="Winged helix-like DNA-binding domain superfamily/Winged helix DNA-binding domain"/>
    <property type="match status" value="1"/>
</dbReference>
<comment type="similarity">
    <text evidence="3 10">Belongs to the TOP6A family.</text>
</comment>
<dbReference type="InterPro" id="IPR036388">
    <property type="entry name" value="WH-like_DNA-bd_sf"/>
</dbReference>
<dbReference type="InterPro" id="IPR002815">
    <property type="entry name" value="Spo11/TopoVI_A"/>
</dbReference>
<evidence type="ECO:0000256" key="7">
    <source>
        <dbReference type="ARBA" id="ARBA00023029"/>
    </source>
</evidence>
<feature type="domain" description="Spo11/DNA topoisomerase VI subunit A N-terminal" evidence="11">
    <location>
        <begin position="92"/>
        <end position="150"/>
    </location>
</feature>
<dbReference type="CDD" id="cd00223">
    <property type="entry name" value="TOPRIM_TopoIIB_SPO"/>
    <property type="match status" value="1"/>
</dbReference>
<accession>A0AAD3TPW3</accession>
<gene>
    <name evidence="13" type="primary">SPO11</name>
    <name evidence="13" type="ORF">CspeluHIS016_0109280</name>
</gene>
<evidence type="ECO:0000256" key="10">
    <source>
        <dbReference type="PROSITE-ProRule" id="PRU01385"/>
    </source>
</evidence>
<evidence type="ECO:0000256" key="1">
    <source>
        <dbReference type="ARBA" id="ARBA00000185"/>
    </source>
</evidence>
<evidence type="ECO:0000313" key="14">
    <source>
        <dbReference type="Proteomes" id="UP001222932"/>
    </source>
</evidence>
<dbReference type="GO" id="GO:0005524">
    <property type="term" value="F:ATP binding"/>
    <property type="evidence" value="ECO:0007669"/>
    <property type="project" value="InterPro"/>
</dbReference>
<evidence type="ECO:0000259" key="12">
    <source>
        <dbReference type="Pfam" id="PF21180"/>
    </source>
</evidence>
<dbReference type="SUPFAM" id="SSF56726">
    <property type="entry name" value="DNA topoisomerase IV, alpha subunit"/>
    <property type="match status" value="1"/>
</dbReference>
<dbReference type="PANTHER" id="PTHR10848">
    <property type="entry name" value="MEIOTIC RECOMBINATION PROTEIN SPO11"/>
    <property type="match status" value="1"/>
</dbReference>
<reference evidence="13" key="1">
    <citation type="journal article" date="2023" name="BMC Genomics">
        <title>Chromosome-level genome assemblies of Cutaneotrichosporon spp. (Trichosporonales, Basidiomycota) reveal imbalanced evolution between nucleotide sequences and chromosome synteny.</title>
        <authorList>
            <person name="Kobayashi Y."/>
            <person name="Kayamori A."/>
            <person name="Aoki K."/>
            <person name="Shiwa Y."/>
            <person name="Matsutani M."/>
            <person name="Fujita N."/>
            <person name="Sugita T."/>
            <person name="Iwasaki W."/>
            <person name="Tanaka N."/>
            <person name="Takashima M."/>
        </authorList>
    </citation>
    <scope>NUCLEOTIDE SEQUENCE</scope>
    <source>
        <strain evidence="13">HIS016</strain>
    </source>
</reference>
<dbReference type="InterPro" id="IPR034136">
    <property type="entry name" value="TOPRIM_Topo6A/Spo11"/>
</dbReference>
<dbReference type="GO" id="GO:0003677">
    <property type="term" value="F:DNA binding"/>
    <property type="evidence" value="ECO:0007669"/>
    <property type="project" value="UniProtKB-UniRule"/>
</dbReference>
<dbReference type="GO" id="GO:0046872">
    <property type="term" value="F:metal ion binding"/>
    <property type="evidence" value="ECO:0007669"/>
    <property type="project" value="UniProtKB-KW"/>
</dbReference>
<keyword evidence="9 10" id="KW-0413">Isomerase</keyword>
<dbReference type="GO" id="GO:0003918">
    <property type="term" value="F:DNA topoisomerase type II (double strand cut, ATP-hydrolyzing) activity"/>
    <property type="evidence" value="ECO:0007669"/>
    <property type="project" value="UniProtKB-UniRule"/>
</dbReference>
<dbReference type="AlphaFoldDB" id="A0AAD3TPW3"/>
<dbReference type="PANTHER" id="PTHR10848:SF0">
    <property type="entry name" value="MEIOTIC RECOMBINATION PROTEIN SPO11"/>
    <property type="match status" value="1"/>
</dbReference>
<feature type="active site" description="O-(5'-phospho-DNA)-tyrosine intermediate" evidence="10">
    <location>
        <position position="118"/>
    </location>
</feature>
<evidence type="ECO:0000256" key="8">
    <source>
        <dbReference type="ARBA" id="ARBA00023125"/>
    </source>
</evidence>
<evidence type="ECO:0000313" key="13">
    <source>
        <dbReference type="EMBL" id="GMK54342.1"/>
    </source>
</evidence>
<dbReference type="InterPro" id="IPR013049">
    <property type="entry name" value="Spo11/TopoVI_A_N"/>
</dbReference>
<keyword evidence="8 10" id="KW-0238">DNA-binding</keyword>
<keyword evidence="14" id="KW-1185">Reference proteome</keyword>
<evidence type="ECO:0000256" key="9">
    <source>
        <dbReference type="ARBA" id="ARBA00023235"/>
    </source>
</evidence>
<comment type="cofactor">
    <cofactor evidence="2">
        <name>Mg(2+)</name>
        <dbReference type="ChEBI" id="CHEBI:18420"/>
    </cofactor>
</comment>
<evidence type="ECO:0000256" key="4">
    <source>
        <dbReference type="ARBA" id="ARBA00012895"/>
    </source>
</evidence>
<dbReference type="GO" id="GO:0042138">
    <property type="term" value="P:meiotic DNA double-strand break formation"/>
    <property type="evidence" value="ECO:0007669"/>
    <property type="project" value="TreeGrafter"/>
</dbReference>
<evidence type="ECO:0000256" key="6">
    <source>
        <dbReference type="ARBA" id="ARBA00022842"/>
    </source>
</evidence>
<organism evidence="13 14">
    <name type="scientific">Cutaneotrichosporon spelunceum</name>
    <dbReference type="NCBI Taxonomy" id="1672016"/>
    <lineage>
        <taxon>Eukaryota</taxon>
        <taxon>Fungi</taxon>
        <taxon>Dikarya</taxon>
        <taxon>Basidiomycota</taxon>
        <taxon>Agaricomycotina</taxon>
        <taxon>Tremellomycetes</taxon>
        <taxon>Trichosporonales</taxon>
        <taxon>Trichosporonaceae</taxon>
        <taxon>Cutaneotrichosporon</taxon>
    </lineage>
</organism>
<dbReference type="Proteomes" id="UP001222932">
    <property type="component" value="Unassembled WGS sequence"/>
</dbReference>
<feature type="domain" description="Topoisomerase 6 subunit A/Spo11 TOPRIM" evidence="12">
    <location>
        <begin position="201"/>
        <end position="359"/>
    </location>
</feature>
<comment type="caution">
    <text evidence="13">The sequence shown here is derived from an EMBL/GenBank/DDBJ whole genome shotgun (WGS) entry which is preliminary data.</text>
</comment>
<dbReference type="Pfam" id="PF21180">
    <property type="entry name" value="TOP6A-Spo11_Toprim"/>
    <property type="match status" value="1"/>
</dbReference>
<comment type="catalytic activity">
    <reaction evidence="1 10">
        <text>ATP-dependent breakage, passage and rejoining of double-stranded DNA.</text>
        <dbReference type="EC" id="5.6.2.2"/>
    </reaction>
</comment>
<evidence type="ECO:0000256" key="5">
    <source>
        <dbReference type="ARBA" id="ARBA00022723"/>
    </source>
</evidence>
<evidence type="ECO:0000259" key="11">
    <source>
        <dbReference type="Pfam" id="PF04406"/>
    </source>
</evidence>
<evidence type="ECO:0000256" key="2">
    <source>
        <dbReference type="ARBA" id="ARBA00001946"/>
    </source>
</evidence>
<proteinExistence type="inferred from homology"/>
<dbReference type="EC" id="5.6.2.2" evidence="4"/>
<dbReference type="EMBL" id="BTCM01000001">
    <property type="protein sequence ID" value="GMK54342.1"/>
    <property type="molecule type" value="Genomic_DNA"/>
</dbReference>
<dbReference type="GO" id="GO:0000706">
    <property type="term" value="P:meiotic DNA double-strand break processing"/>
    <property type="evidence" value="ECO:0007669"/>
    <property type="project" value="TreeGrafter"/>
</dbReference>
<reference evidence="13" key="2">
    <citation type="submission" date="2023-06" db="EMBL/GenBank/DDBJ databases">
        <authorList>
            <person name="Kobayashi Y."/>
            <person name="Kayamori A."/>
            <person name="Aoki K."/>
            <person name="Shiwa Y."/>
            <person name="Fujita N."/>
            <person name="Sugita T."/>
            <person name="Iwasaki W."/>
            <person name="Tanaka N."/>
            <person name="Takashima M."/>
        </authorList>
    </citation>
    <scope>NUCLEOTIDE SEQUENCE</scope>
    <source>
        <strain evidence="13">HIS016</strain>
    </source>
</reference>
<dbReference type="GO" id="GO:0000228">
    <property type="term" value="C:nuclear chromosome"/>
    <property type="evidence" value="ECO:0007669"/>
    <property type="project" value="TreeGrafter"/>
</dbReference>
<name>A0AAD3TPW3_9TREE</name>
<dbReference type="Pfam" id="PF04406">
    <property type="entry name" value="TP6A_N"/>
    <property type="match status" value="1"/>
</dbReference>
<keyword evidence="6" id="KW-0460">Magnesium</keyword>